<name>A0A918V425_9FLAO</name>
<dbReference type="PANTHER" id="PTHR33706:SF1">
    <property type="entry name" value="TPR REPEAT PROTEIN"/>
    <property type="match status" value="1"/>
</dbReference>
<dbReference type="Pfam" id="PF07661">
    <property type="entry name" value="MORN_2"/>
    <property type="match status" value="3"/>
</dbReference>
<dbReference type="EMBL" id="BMWZ01000001">
    <property type="protein sequence ID" value="GGZ67741.1"/>
    <property type="molecule type" value="Genomic_DNA"/>
</dbReference>
<proteinExistence type="predicted"/>
<gene>
    <name evidence="1" type="ORF">GCM10007028_00780</name>
</gene>
<reference evidence="1" key="1">
    <citation type="journal article" date="2014" name="Int. J. Syst. Evol. Microbiol.">
        <title>Complete genome sequence of Corynebacterium casei LMG S-19264T (=DSM 44701T), isolated from a smear-ripened cheese.</title>
        <authorList>
            <consortium name="US DOE Joint Genome Institute (JGI-PGF)"/>
            <person name="Walter F."/>
            <person name="Albersmeier A."/>
            <person name="Kalinowski J."/>
            <person name="Ruckert C."/>
        </authorList>
    </citation>
    <scope>NUCLEOTIDE SEQUENCE</scope>
    <source>
        <strain evidence="1">KCTC 12710</strain>
    </source>
</reference>
<dbReference type="InterPro" id="IPR011652">
    <property type="entry name" value="MORN_2"/>
</dbReference>
<dbReference type="Proteomes" id="UP000636004">
    <property type="component" value="Unassembled WGS sequence"/>
</dbReference>
<comment type="caution">
    <text evidence="1">The sequence shown here is derived from an EMBL/GenBank/DDBJ whole genome shotgun (WGS) entry which is preliminary data.</text>
</comment>
<keyword evidence="2" id="KW-1185">Reference proteome</keyword>
<dbReference type="SUPFAM" id="SSF82185">
    <property type="entry name" value="Histone H3 K4-specific methyltransferase SET7/9 N-terminal domain"/>
    <property type="match status" value="2"/>
</dbReference>
<sequence>MLCHGVVISQELNAFDADGKRHGSWKKYFDETELIRYEGQFDHGKEIGTFKFYKKIRNRAVLSATKKFNKNDNTAEVKFLASNGKVISEGTMDGKIYVGTWKYFHKNSDALLTIEHYNNTGVLINERLVYYPNGQIAEKQNYNAGKLEGDAIWYSVKNVVMKHLVYSNGELHGSAKFYNPKGELISEGQYKRDKKDGVWKYYENGKLVREKDFTYIPKYIKKTP</sequence>
<organism evidence="1 2">
    <name type="scientific">Algibacter mikhailovii</name>
    <dbReference type="NCBI Taxonomy" id="425498"/>
    <lineage>
        <taxon>Bacteria</taxon>
        <taxon>Pseudomonadati</taxon>
        <taxon>Bacteroidota</taxon>
        <taxon>Flavobacteriia</taxon>
        <taxon>Flavobacteriales</taxon>
        <taxon>Flavobacteriaceae</taxon>
        <taxon>Algibacter</taxon>
    </lineage>
</organism>
<reference evidence="1" key="2">
    <citation type="submission" date="2020-09" db="EMBL/GenBank/DDBJ databases">
        <authorList>
            <person name="Sun Q."/>
            <person name="Kim S."/>
        </authorList>
    </citation>
    <scope>NUCLEOTIDE SEQUENCE</scope>
    <source>
        <strain evidence="1">KCTC 12710</strain>
    </source>
</reference>
<protein>
    <recommendedName>
        <fullName evidence="3">Toxin-antitoxin system YwqK family antitoxin</fullName>
    </recommendedName>
</protein>
<evidence type="ECO:0000313" key="1">
    <source>
        <dbReference type="EMBL" id="GGZ67741.1"/>
    </source>
</evidence>
<evidence type="ECO:0008006" key="3">
    <source>
        <dbReference type="Google" id="ProtNLM"/>
    </source>
</evidence>
<dbReference type="AlphaFoldDB" id="A0A918V425"/>
<evidence type="ECO:0000313" key="2">
    <source>
        <dbReference type="Proteomes" id="UP000636004"/>
    </source>
</evidence>
<dbReference type="PANTHER" id="PTHR33706">
    <property type="entry name" value="MORN VARIANT REPEAT PROTEIN"/>
    <property type="match status" value="1"/>
</dbReference>
<dbReference type="Gene3D" id="3.90.930.1">
    <property type="match status" value="1"/>
</dbReference>
<accession>A0A918V425</accession>